<keyword evidence="2" id="KW-1185">Reference proteome</keyword>
<reference evidence="1 2" key="1">
    <citation type="submission" date="2016-04" db="EMBL/GenBank/DDBJ databases">
        <title>Evolutionary innovation and constraint leading to complex multicellularity in the Ascomycota.</title>
        <authorList>
            <person name="Cisse O."/>
            <person name="Nguyen A."/>
            <person name="Hewitt D.A."/>
            <person name="Jedd G."/>
            <person name="Stajich J.E."/>
        </authorList>
    </citation>
    <scope>NUCLEOTIDE SEQUENCE [LARGE SCALE GENOMIC DNA]</scope>
    <source>
        <strain evidence="1 2">DAH-3</strain>
    </source>
</reference>
<evidence type="ECO:0000313" key="1">
    <source>
        <dbReference type="EMBL" id="OLL21876.1"/>
    </source>
</evidence>
<dbReference type="EMBL" id="LXFE01004209">
    <property type="protein sequence ID" value="OLL21876.1"/>
    <property type="molecule type" value="Genomic_DNA"/>
</dbReference>
<dbReference type="AlphaFoldDB" id="A0A1U7LGU1"/>
<evidence type="ECO:0000313" key="2">
    <source>
        <dbReference type="Proteomes" id="UP000186594"/>
    </source>
</evidence>
<gene>
    <name evidence="1" type="ORF">NEOLI_004626</name>
</gene>
<accession>A0A1U7LGU1</accession>
<protein>
    <submittedName>
        <fullName evidence="1">Uncharacterized protein</fullName>
    </submittedName>
</protein>
<comment type="caution">
    <text evidence="1">The sequence shown here is derived from an EMBL/GenBank/DDBJ whole genome shotgun (WGS) entry which is preliminary data.</text>
</comment>
<sequence length="129" mass="14665">MVSNPSLLFIFYPEEGFSSTRIWVKQYAPEPPERLETVIKAWSNIETGSVLFKDTAILSLKNQVTVWLQMSHAGLDTKVLEVVRDYESHDKKMKKYQFDCSEITGGTSLQRCVLSCIDCWCSGTAFLDS</sequence>
<dbReference type="Proteomes" id="UP000186594">
    <property type="component" value="Unassembled WGS sequence"/>
</dbReference>
<organism evidence="1 2">
    <name type="scientific">Neolecta irregularis (strain DAH-3)</name>
    <dbReference type="NCBI Taxonomy" id="1198029"/>
    <lineage>
        <taxon>Eukaryota</taxon>
        <taxon>Fungi</taxon>
        <taxon>Dikarya</taxon>
        <taxon>Ascomycota</taxon>
        <taxon>Taphrinomycotina</taxon>
        <taxon>Neolectales</taxon>
        <taxon>Neolectaceae</taxon>
        <taxon>Neolecta</taxon>
    </lineage>
</organism>
<proteinExistence type="predicted"/>
<name>A0A1U7LGU1_NEOID</name>